<name>A0A1E3KY55_LACPN</name>
<organism evidence="1 2">
    <name type="scientific">Lactiplantibacillus plantarum</name>
    <name type="common">Lactobacillus plantarum</name>
    <dbReference type="NCBI Taxonomy" id="1590"/>
    <lineage>
        <taxon>Bacteria</taxon>
        <taxon>Bacillati</taxon>
        <taxon>Bacillota</taxon>
        <taxon>Bacilli</taxon>
        <taxon>Lactobacillales</taxon>
        <taxon>Lactobacillaceae</taxon>
        <taxon>Lactiplantibacillus</taxon>
    </lineage>
</organism>
<protein>
    <submittedName>
        <fullName evidence="1">Uncharacterized protein</fullName>
    </submittedName>
</protein>
<proteinExistence type="predicted"/>
<dbReference type="AlphaFoldDB" id="A0A1E3KY55"/>
<gene>
    <name evidence="1" type="ORF">LPJSA22_03213</name>
</gene>
<evidence type="ECO:0000313" key="2">
    <source>
        <dbReference type="Proteomes" id="UP000094892"/>
    </source>
</evidence>
<dbReference type="EMBL" id="MCOL01000001">
    <property type="protein sequence ID" value="ODO63191.1"/>
    <property type="molecule type" value="Genomic_DNA"/>
</dbReference>
<reference evidence="1 2" key="1">
    <citation type="submission" date="2016-08" db="EMBL/GenBank/DDBJ databases">
        <title>Genome sequencing of Lactobacillus plantarum JSA22, isolated from fermented soybean paste.</title>
        <authorList>
            <person name="Choi H.S."/>
        </authorList>
    </citation>
    <scope>NUCLEOTIDE SEQUENCE [LARGE SCALE GENOMIC DNA]</scope>
    <source>
        <strain evidence="1 2">JSA22</strain>
    </source>
</reference>
<evidence type="ECO:0000313" key="1">
    <source>
        <dbReference type="EMBL" id="ODO63191.1"/>
    </source>
</evidence>
<sequence length="95" mass="11091">MTTMNITKTMFKKKLFWSILLFLDVVLFIEALSTNSISACIVVMIISETIYFKGNHILFGEFDTKRHAKREQYKKNCLKKRTLDHSSKSKEIGLK</sequence>
<comment type="caution">
    <text evidence="1">The sequence shown here is derived from an EMBL/GenBank/DDBJ whole genome shotgun (WGS) entry which is preliminary data.</text>
</comment>
<dbReference type="Proteomes" id="UP000094892">
    <property type="component" value="Unassembled WGS sequence"/>
</dbReference>
<accession>A0A1E3KY55</accession>
<dbReference type="PATRIC" id="fig|1590.306.peg.3245"/>